<feature type="transmembrane region" description="Helical" evidence="2">
    <location>
        <begin position="286"/>
        <end position="304"/>
    </location>
</feature>
<feature type="transmembrane region" description="Helical" evidence="2">
    <location>
        <begin position="351"/>
        <end position="372"/>
    </location>
</feature>
<organism evidence="3 4">
    <name type="scientific">Tenggerimyces flavus</name>
    <dbReference type="NCBI Taxonomy" id="1708749"/>
    <lineage>
        <taxon>Bacteria</taxon>
        <taxon>Bacillati</taxon>
        <taxon>Actinomycetota</taxon>
        <taxon>Actinomycetes</taxon>
        <taxon>Propionibacteriales</taxon>
        <taxon>Nocardioidaceae</taxon>
        <taxon>Tenggerimyces</taxon>
    </lineage>
</organism>
<sequence length="458" mass="47141">MPPPSSLPGQPWERGADLSNNRWEASSSASEPRPPWETREPREPLPNPYARPISATPPEPERPRSPWSHAGPVETDDEDEPDAPAAEDDEAAEFDDADDVSDEDTEADDLEDADEDEVPAPTFEAEDENDESDDEPAPHRAGGVVIGIGIGLGVLLAAGGVAGLTAREGLFGLASLAVAAVVVAILTAVAVRRGIGGDWRIAGVLGVVAGLAVAGRDFGPSWLPSVLIVYAATVGGIAAMLLTRPVRKLTSLVFEYGIAILCSLAGAGAVAGILGTADVGRTTRSATIVAAITVALVLAIGIRTRLTERETTGGEFVFIGLFVAAVVVAAAATGVITASETPSMLSRTLDGVWGGVLLIALPFALLGVGAMVRVWTPAGWWVSAPAAIGTSMVAAVIGTDGSVVVGPVLLGALGGCVAGFLLTVLTALVVGMRMRSPSQRGRRQIWRNQDEPARLAAL</sequence>
<protein>
    <recommendedName>
        <fullName evidence="5">DUF4203 domain-containing protein</fullName>
    </recommendedName>
</protein>
<accession>A0ABV7YFT5</accession>
<proteinExistence type="predicted"/>
<reference evidence="4" key="1">
    <citation type="journal article" date="2019" name="Int. J. Syst. Evol. Microbiol.">
        <title>The Global Catalogue of Microorganisms (GCM) 10K type strain sequencing project: providing services to taxonomists for standard genome sequencing and annotation.</title>
        <authorList>
            <consortium name="The Broad Institute Genomics Platform"/>
            <consortium name="The Broad Institute Genome Sequencing Center for Infectious Disease"/>
            <person name="Wu L."/>
            <person name="Ma J."/>
        </authorList>
    </citation>
    <scope>NUCLEOTIDE SEQUENCE [LARGE SCALE GENOMIC DNA]</scope>
    <source>
        <strain evidence="4">CGMCC 4.7241</strain>
    </source>
</reference>
<dbReference type="RefSeq" id="WP_205116152.1">
    <property type="nucleotide sequence ID" value="NZ_JAFBCM010000001.1"/>
</dbReference>
<dbReference type="Proteomes" id="UP001595699">
    <property type="component" value="Unassembled WGS sequence"/>
</dbReference>
<comment type="caution">
    <text evidence="3">The sequence shown here is derived from an EMBL/GenBank/DDBJ whole genome shotgun (WGS) entry which is preliminary data.</text>
</comment>
<evidence type="ECO:0000313" key="3">
    <source>
        <dbReference type="EMBL" id="MFC3764023.1"/>
    </source>
</evidence>
<keyword evidence="2" id="KW-1133">Transmembrane helix</keyword>
<feature type="compositionally biased region" description="Acidic residues" evidence="1">
    <location>
        <begin position="74"/>
        <end position="135"/>
    </location>
</feature>
<feature type="transmembrane region" description="Helical" evidence="2">
    <location>
        <begin position="144"/>
        <end position="164"/>
    </location>
</feature>
<keyword evidence="4" id="KW-1185">Reference proteome</keyword>
<evidence type="ECO:0000313" key="4">
    <source>
        <dbReference type="Proteomes" id="UP001595699"/>
    </source>
</evidence>
<evidence type="ECO:0000256" key="1">
    <source>
        <dbReference type="SAM" id="MobiDB-lite"/>
    </source>
</evidence>
<dbReference type="EMBL" id="JBHRZH010000022">
    <property type="protein sequence ID" value="MFC3764023.1"/>
    <property type="molecule type" value="Genomic_DNA"/>
</dbReference>
<feature type="transmembrane region" description="Helical" evidence="2">
    <location>
        <begin position="170"/>
        <end position="191"/>
    </location>
</feature>
<gene>
    <name evidence="3" type="ORF">ACFOUW_24530</name>
</gene>
<keyword evidence="2" id="KW-0812">Transmembrane</keyword>
<feature type="compositionally biased region" description="Low complexity" evidence="1">
    <location>
        <begin position="22"/>
        <end position="31"/>
    </location>
</feature>
<evidence type="ECO:0008006" key="5">
    <source>
        <dbReference type="Google" id="ProtNLM"/>
    </source>
</evidence>
<feature type="transmembrane region" description="Helical" evidence="2">
    <location>
        <begin position="316"/>
        <end position="339"/>
    </location>
</feature>
<feature type="transmembrane region" description="Helical" evidence="2">
    <location>
        <begin position="379"/>
        <end position="398"/>
    </location>
</feature>
<feature type="transmembrane region" description="Helical" evidence="2">
    <location>
        <begin position="404"/>
        <end position="430"/>
    </location>
</feature>
<feature type="transmembrane region" description="Helical" evidence="2">
    <location>
        <begin position="254"/>
        <end position="274"/>
    </location>
</feature>
<feature type="transmembrane region" description="Helical" evidence="2">
    <location>
        <begin position="221"/>
        <end position="242"/>
    </location>
</feature>
<keyword evidence="2" id="KW-0472">Membrane</keyword>
<name>A0ABV7YFT5_9ACTN</name>
<feature type="compositionally biased region" description="Basic and acidic residues" evidence="1">
    <location>
        <begin position="34"/>
        <end position="43"/>
    </location>
</feature>
<feature type="region of interest" description="Disordered" evidence="1">
    <location>
        <begin position="1"/>
        <end position="140"/>
    </location>
</feature>
<evidence type="ECO:0000256" key="2">
    <source>
        <dbReference type="SAM" id="Phobius"/>
    </source>
</evidence>